<evidence type="ECO:0000313" key="1">
    <source>
        <dbReference type="EMBL" id="CEF61598.1"/>
    </source>
</evidence>
<protein>
    <submittedName>
        <fullName evidence="1 3">Uncharacterized protein</fullName>
    </submittedName>
</protein>
<evidence type="ECO:0000313" key="3">
    <source>
        <dbReference type="WBParaSite" id="SRAE_0000071500.1"/>
    </source>
</evidence>
<evidence type="ECO:0000313" key="2">
    <source>
        <dbReference type="Proteomes" id="UP000035682"/>
    </source>
</evidence>
<dbReference type="RefSeq" id="XP_024500806.1">
    <property type="nucleotide sequence ID" value="XM_024646649.1"/>
</dbReference>
<reference evidence="2" key="1">
    <citation type="submission" date="2014-09" db="EMBL/GenBank/DDBJ databases">
        <authorList>
            <person name="Martin A.A."/>
        </authorList>
    </citation>
    <scope>NUCLEOTIDE SEQUENCE</scope>
    <source>
        <strain evidence="2">ED321</strain>
    </source>
</reference>
<name>A0A090MTF0_STRRB</name>
<gene>
    <name evidence="1 3 4" type="ORF">SRAE_0000071500</name>
</gene>
<sequence>MQRRIRSTSGHLVSRYQDPLQDGSFIYLLVEARTYFRGFLQEGAGNEPQYNCGFRQLPSRGMSLYGKQESESHWREGENCGSERNIIRQAEEPLWPHASATVVLWKHLQRNEALLRGGRSR</sequence>
<dbReference type="EMBL" id="LN609418">
    <property type="protein sequence ID" value="CEF61598.1"/>
    <property type="molecule type" value="Genomic_DNA"/>
</dbReference>
<evidence type="ECO:0000313" key="4">
    <source>
        <dbReference type="WormBase" id="SRAE_0000071500"/>
    </source>
</evidence>
<dbReference type="CTD" id="36373969"/>
<dbReference type="GeneID" id="36373969"/>
<accession>A0A090MTF0</accession>
<proteinExistence type="predicted"/>
<dbReference type="WBParaSite" id="SRAE_0000071500.1">
    <property type="protein sequence ID" value="SRAE_0000071500.1"/>
    <property type="gene ID" value="WBGene00256472"/>
</dbReference>
<dbReference type="Proteomes" id="UP000035682">
    <property type="component" value="Unplaced"/>
</dbReference>
<keyword evidence="2" id="KW-1185">Reference proteome</keyword>
<reference evidence="1" key="2">
    <citation type="submission" date="2014-09" db="EMBL/GenBank/DDBJ databases">
        <authorList>
            <person name="Aslett A.Martin."/>
        </authorList>
    </citation>
    <scope>NUCLEOTIDE SEQUENCE</scope>
    <source>
        <strain evidence="1">ED321 Heterogonic</strain>
    </source>
</reference>
<dbReference type="AlphaFoldDB" id="A0A090MTF0"/>
<reference evidence="3" key="3">
    <citation type="submission" date="2020-12" db="UniProtKB">
        <authorList>
            <consortium name="WormBaseParasite"/>
        </authorList>
    </citation>
    <scope>IDENTIFICATION</scope>
</reference>
<dbReference type="WormBase" id="SRAE_0000071500">
    <property type="protein sequence ID" value="SRP09686"/>
    <property type="gene ID" value="WBGene00256472"/>
</dbReference>
<organism evidence="1">
    <name type="scientific">Strongyloides ratti</name>
    <name type="common">Parasitic roundworm</name>
    <dbReference type="NCBI Taxonomy" id="34506"/>
    <lineage>
        <taxon>Eukaryota</taxon>
        <taxon>Metazoa</taxon>
        <taxon>Ecdysozoa</taxon>
        <taxon>Nematoda</taxon>
        <taxon>Chromadorea</taxon>
        <taxon>Rhabditida</taxon>
        <taxon>Tylenchina</taxon>
        <taxon>Panagrolaimomorpha</taxon>
        <taxon>Strongyloidoidea</taxon>
        <taxon>Strongyloididae</taxon>
        <taxon>Strongyloides</taxon>
    </lineage>
</organism>